<gene>
    <name evidence="2" type="ORF">ENSA5_15300</name>
</gene>
<dbReference type="EMBL" id="PVNK01000081">
    <property type="protein sequence ID" value="PRQ03500.1"/>
    <property type="molecule type" value="Genomic_DNA"/>
</dbReference>
<evidence type="ECO:0000256" key="1">
    <source>
        <dbReference type="SAM" id="MobiDB-lite"/>
    </source>
</evidence>
<accession>A0A2S9YEG2</accession>
<feature type="region of interest" description="Disordered" evidence="1">
    <location>
        <begin position="1"/>
        <end position="30"/>
    </location>
</feature>
<dbReference type="SUPFAM" id="SSF55486">
    <property type="entry name" value="Metalloproteases ('zincins'), catalytic domain"/>
    <property type="match status" value="1"/>
</dbReference>
<dbReference type="AlphaFoldDB" id="A0A2S9YEG2"/>
<reference evidence="2 3" key="1">
    <citation type="submission" date="2018-03" db="EMBL/GenBank/DDBJ databases">
        <title>Draft Genome Sequences of the Obligatory Marine Myxobacteria Enhygromyxa salina SWB005.</title>
        <authorList>
            <person name="Poehlein A."/>
            <person name="Moghaddam J.A."/>
            <person name="Harms H."/>
            <person name="Alanjari M."/>
            <person name="Koenig G.M."/>
            <person name="Daniel R."/>
            <person name="Schaeberle T.F."/>
        </authorList>
    </citation>
    <scope>NUCLEOTIDE SEQUENCE [LARGE SCALE GENOMIC DNA]</scope>
    <source>
        <strain evidence="2 3">SWB005</strain>
    </source>
</reference>
<dbReference type="InterPro" id="IPR024079">
    <property type="entry name" value="MetalloPept_cat_dom_sf"/>
</dbReference>
<evidence type="ECO:0000313" key="3">
    <source>
        <dbReference type="Proteomes" id="UP000237968"/>
    </source>
</evidence>
<name>A0A2S9YEG2_9BACT</name>
<dbReference type="OrthoDB" id="9792407at2"/>
<evidence type="ECO:0000313" key="2">
    <source>
        <dbReference type="EMBL" id="PRQ03500.1"/>
    </source>
</evidence>
<proteinExistence type="predicted"/>
<comment type="caution">
    <text evidence="2">The sequence shown here is derived from an EMBL/GenBank/DDBJ whole genome shotgun (WGS) entry which is preliminary data.</text>
</comment>
<organism evidence="2 3">
    <name type="scientific">Enhygromyxa salina</name>
    <dbReference type="NCBI Taxonomy" id="215803"/>
    <lineage>
        <taxon>Bacteria</taxon>
        <taxon>Pseudomonadati</taxon>
        <taxon>Myxococcota</taxon>
        <taxon>Polyangia</taxon>
        <taxon>Nannocystales</taxon>
        <taxon>Nannocystaceae</taxon>
        <taxon>Enhygromyxa</taxon>
    </lineage>
</organism>
<protein>
    <submittedName>
        <fullName evidence="2">Uncharacterized protein</fullName>
    </submittedName>
</protein>
<feature type="compositionally biased region" description="Basic and acidic residues" evidence="1">
    <location>
        <begin position="7"/>
        <end position="30"/>
    </location>
</feature>
<sequence>MTTTISRRSEVTTDIPEYKAKMPNPHDGRDIDKVRGYGASPLIPVQTCAEENVLCQTGDTYPNEDIFLHEFAHSMHWGMSEVYGKSFDEELAALYAKAKAKADKLGKKGKTYAVTNVQEYFAEGVQSWFALNDEAIPTNGIHNHVNTRAELRAFDRGLHDFLARYLPDDNNNCSCHAQAR</sequence>
<dbReference type="Gene3D" id="3.40.390.10">
    <property type="entry name" value="Collagenase (Catalytic Domain)"/>
    <property type="match status" value="1"/>
</dbReference>
<dbReference type="GO" id="GO:0008237">
    <property type="term" value="F:metallopeptidase activity"/>
    <property type="evidence" value="ECO:0007669"/>
    <property type="project" value="InterPro"/>
</dbReference>
<dbReference type="Proteomes" id="UP000237968">
    <property type="component" value="Unassembled WGS sequence"/>
</dbReference>
<keyword evidence="3" id="KW-1185">Reference proteome</keyword>
<dbReference type="RefSeq" id="WP_106390998.1">
    <property type="nucleotide sequence ID" value="NZ_PVNK01000081.1"/>
</dbReference>